<dbReference type="InterPro" id="IPR051059">
    <property type="entry name" value="VerF-like"/>
</dbReference>
<name>A0A3M9Y9F7_9PEZI</name>
<evidence type="ECO:0000256" key="5">
    <source>
        <dbReference type="ARBA" id="ARBA00022833"/>
    </source>
</evidence>
<sequence>MASLQDIMNVDEDHQFHPQTNKKGTVPASSNVHQQPSAVPPDSVTASLKYIPPAQHTHTLDGPPAITHSTSSTGSPSNTSQPAADRRPSNTSVDSMDPSLYGHGHSGSSGSLNPSNTPMRPLANMLAGAEASVKLTPITGRVSRAKKGVPVHTCDQCRPPKTFTRAEHLRAFHRKDLLDRHQQRHELDEEKSPRSRRTSAGSLDGSARLGLHPSVMSYSTPSTTPNLSMTPNMAPNISAFLGSPGSASKSMSPGMGGGSENYPSASGGHGYNNDYQLSSHSPQQLPLLQDGTASGFNTPASMIVPTFSSIDYSQPRTNTTYSELYLQTQGLPSQQTPAMDAPPELSHPHDTSNWPSSASDSPFSTPSERSRRGPWTDAQRSSSVDWQGTNLLSPYLSHEHSSPPPGFDALPASGPIYFPFSPSPQLGSGPVFVPSLDAPLTNYPDDQTLLDPHQQHLFPNSVGNPVPVRALAQAQSSEILVSPSTALLSDRMMNSLACVGRQKEVAVGLMAAPILSPSSLSPPPASAYRAIPYYIEVYWDKFHHLFPIVHRRTFEEALEQCDLLRCAMAAVATQYLTSKEDRIRGNQLHEYAWQQARRSLHWSVSVMQAILLCELFARFRGRKAAIRPSKEFEDVYQRVYDPSVIFAPVPMSGPSNVRWHTWLDMEARRRLLGACFVLDVHTSVYQEQRRVREFDIAAEGIPSIPLTGQTNELWEAMSADAWSAMVANKENIMSILTTLPMINPGSLTDCTIQTHSLFDRSIILASEAIRLQSQGSAAPSDPSRMAGLFPDCPVANTYLALHHAPLHDLLAVSGESWVFSQKLMEASSFAEHKKRLRQWSSSSEAATSVIFACRAMEAFTAQGNRWDADEDDEDADNMDIWDTQRPRAWRDDVSDYWGMYVCALICWAFGHGASADELEGATMVREGAGEAATLAWVRAVARMGEDDVMKIRNLQDSTKVVELARSWLEADCIGNRSRLFVDAVRVLRKLEEGVQWA</sequence>
<feature type="compositionally biased region" description="Basic and acidic residues" evidence="7">
    <location>
        <begin position="178"/>
        <end position="193"/>
    </location>
</feature>
<feature type="compositionally biased region" description="Low complexity" evidence="7">
    <location>
        <begin position="276"/>
        <end position="289"/>
    </location>
</feature>
<feature type="region of interest" description="Disordered" evidence="7">
    <location>
        <begin position="332"/>
        <end position="386"/>
    </location>
</feature>
<protein>
    <recommendedName>
        <fullName evidence="8">Xylanolytic transcriptional activator regulatory domain-containing protein</fullName>
    </recommendedName>
</protein>
<feature type="compositionally biased region" description="Low complexity" evidence="7">
    <location>
        <begin position="242"/>
        <end position="253"/>
    </location>
</feature>
<evidence type="ECO:0000256" key="3">
    <source>
        <dbReference type="ARBA" id="ARBA00022737"/>
    </source>
</evidence>
<evidence type="ECO:0000313" key="9">
    <source>
        <dbReference type="EMBL" id="RNJ56745.1"/>
    </source>
</evidence>
<evidence type="ECO:0000256" key="4">
    <source>
        <dbReference type="ARBA" id="ARBA00022771"/>
    </source>
</evidence>
<evidence type="ECO:0000256" key="7">
    <source>
        <dbReference type="SAM" id="MobiDB-lite"/>
    </source>
</evidence>
<dbReference type="CDD" id="cd12148">
    <property type="entry name" value="fungal_TF_MHR"/>
    <property type="match status" value="1"/>
</dbReference>
<reference evidence="9 10" key="1">
    <citation type="submission" date="2018-10" db="EMBL/GenBank/DDBJ databases">
        <title>Genome sequence of Verticillium nonalfalfae VnAa140.</title>
        <authorList>
            <person name="Stajich J.E."/>
            <person name="Kasson M.T."/>
        </authorList>
    </citation>
    <scope>NUCLEOTIDE SEQUENCE [LARGE SCALE GENOMIC DNA]</scope>
    <source>
        <strain evidence="9 10">VnAa140</strain>
    </source>
</reference>
<comment type="caution">
    <text evidence="9">The sequence shown here is derived from an EMBL/GenBank/DDBJ whole genome shotgun (WGS) entry which is preliminary data.</text>
</comment>
<keyword evidence="5" id="KW-0862">Zinc</keyword>
<feature type="compositionally biased region" description="Low complexity" evidence="7">
    <location>
        <begin position="102"/>
        <end position="111"/>
    </location>
</feature>
<dbReference type="GO" id="GO:0000978">
    <property type="term" value="F:RNA polymerase II cis-regulatory region sequence-specific DNA binding"/>
    <property type="evidence" value="ECO:0007669"/>
    <property type="project" value="InterPro"/>
</dbReference>
<dbReference type="PANTHER" id="PTHR40626:SF30">
    <property type="entry name" value="FINGER DOMAIN PROTEIN, PUTATIVE (AFU_ORTHOLOGUE AFUA_4G13600)-RELATED"/>
    <property type="match status" value="1"/>
</dbReference>
<evidence type="ECO:0000256" key="2">
    <source>
        <dbReference type="ARBA" id="ARBA00022723"/>
    </source>
</evidence>
<evidence type="ECO:0000256" key="1">
    <source>
        <dbReference type="ARBA" id="ARBA00004123"/>
    </source>
</evidence>
<evidence type="ECO:0000259" key="8">
    <source>
        <dbReference type="Pfam" id="PF04082"/>
    </source>
</evidence>
<dbReference type="AlphaFoldDB" id="A0A3M9Y9F7"/>
<feature type="domain" description="Xylanolytic transcriptional activator regulatory" evidence="8">
    <location>
        <begin position="535"/>
        <end position="737"/>
    </location>
</feature>
<dbReference type="GO" id="GO:0000981">
    <property type="term" value="F:DNA-binding transcription factor activity, RNA polymerase II-specific"/>
    <property type="evidence" value="ECO:0007669"/>
    <property type="project" value="InterPro"/>
</dbReference>
<evidence type="ECO:0000313" key="10">
    <source>
        <dbReference type="Proteomes" id="UP000267145"/>
    </source>
</evidence>
<feature type="region of interest" description="Disordered" evidence="7">
    <location>
        <begin position="240"/>
        <end position="293"/>
    </location>
</feature>
<gene>
    <name evidence="9" type="ORF">D7B24_006877</name>
</gene>
<feature type="compositionally biased region" description="Low complexity" evidence="7">
    <location>
        <begin position="352"/>
        <end position="367"/>
    </location>
</feature>
<proteinExistence type="predicted"/>
<feature type="compositionally biased region" description="Polar residues" evidence="7">
    <location>
        <begin position="17"/>
        <end position="37"/>
    </location>
</feature>
<keyword evidence="4" id="KW-0863">Zinc-finger</keyword>
<comment type="subcellular location">
    <subcellularLocation>
        <location evidence="1">Nucleus</location>
    </subcellularLocation>
</comment>
<dbReference type="GO" id="GO:0006351">
    <property type="term" value="P:DNA-templated transcription"/>
    <property type="evidence" value="ECO:0007669"/>
    <property type="project" value="InterPro"/>
</dbReference>
<organism evidence="9 10">
    <name type="scientific">Verticillium nonalfalfae</name>
    <dbReference type="NCBI Taxonomy" id="1051616"/>
    <lineage>
        <taxon>Eukaryota</taxon>
        <taxon>Fungi</taxon>
        <taxon>Dikarya</taxon>
        <taxon>Ascomycota</taxon>
        <taxon>Pezizomycotina</taxon>
        <taxon>Sordariomycetes</taxon>
        <taxon>Hypocreomycetidae</taxon>
        <taxon>Glomerellales</taxon>
        <taxon>Plectosphaerellaceae</taxon>
        <taxon>Verticillium</taxon>
    </lineage>
</organism>
<dbReference type="Pfam" id="PF04082">
    <property type="entry name" value="Fungal_trans"/>
    <property type="match status" value="1"/>
</dbReference>
<keyword evidence="3" id="KW-0677">Repeat</keyword>
<evidence type="ECO:0000256" key="6">
    <source>
        <dbReference type="ARBA" id="ARBA00023242"/>
    </source>
</evidence>
<dbReference type="STRING" id="1051616.A0A3M9Y9F7"/>
<dbReference type="GO" id="GO:0000785">
    <property type="term" value="C:chromatin"/>
    <property type="evidence" value="ECO:0007669"/>
    <property type="project" value="TreeGrafter"/>
</dbReference>
<dbReference type="GeneID" id="39610566"/>
<feature type="region of interest" description="Disordered" evidence="7">
    <location>
        <begin position="178"/>
        <end position="223"/>
    </location>
</feature>
<keyword evidence="2" id="KW-0479">Metal-binding</keyword>
<keyword evidence="10" id="KW-1185">Reference proteome</keyword>
<feature type="compositionally biased region" description="Low complexity" evidence="7">
    <location>
        <begin position="67"/>
        <end position="80"/>
    </location>
</feature>
<dbReference type="InterPro" id="IPR007219">
    <property type="entry name" value="XnlR_reg_dom"/>
</dbReference>
<dbReference type="PANTHER" id="PTHR40626">
    <property type="entry name" value="MIP31509P"/>
    <property type="match status" value="1"/>
</dbReference>
<dbReference type="RefSeq" id="XP_028494903.1">
    <property type="nucleotide sequence ID" value="XM_028640997.1"/>
</dbReference>
<dbReference type="Proteomes" id="UP000267145">
    <property type="component" value="Unassembled WGS sequence"/>
</dbReference>
<dbReference type="GO" id="GO:0008270">
    <property type="term" value="F:zinc ion binding"/>
    <property type="evidence" value="ECO:0007669"/>
    <property type="project" value="UniProtKB-KW"/>
</dbReference>
<keyword evidence="6" id="KW-0539">Nucleus</keyword>
<dbReference type="EMBL" id="RBVV01000051">
    <property type="protein sequence ID" value="RNJ56745.1"/>
    <property type="molecule type" value="Genomic_DNA"/>
</dbReference>
<accession>A0A3M9Y9F7</accession>
<dbReference type="GO" id="GO:0005634">
    <property type="term" value="C:nucleus"/>
    <property type="evidence" value="ECO:0007669"/>
    <property type="project" value="UniProtKB-SubCell"/>
</dbReference>
<feature type="region of interest" description="Disordered" evidence="7">
    <location>
        <begin position="1"/>
        <end position="121"/>
    </location>
</feature>